<comment type="similarity">
    <text evidence="2">Belongs to the GSP F family.</text>
</comment>
<accession>A0A1H9YBU3</accession>
<evidence type="ECO:0000256" key="5">
    <source>
        <dbReference type="ARBA" id="ARBA00022692"/>
    </source>
</evidence>
<dbReference type="AlphaFoldDB" id="A0A1H9YBU3"/>
<evidence type="ECO:0000256" key="7">
    <source>
        <dbReference type="ARBA" id="ARBA00023136"/>
    </source>
</evidence>
<dbReference type="Gene3D" id="1.20.81.30">
    <property type="entry name" value="Type II secretion system (T2SS), domain F"/>
    <property type="match status" value="2"/>
</dbReference>
<dbReference type="GO" id="GO:0015627">
    <property type="term" value="C:type II protein secretion system complex"/>
    <property type="evidence" value="ECO:0007669"/>
    <property type="project" value="InterPro"/>
</dbReference>
<name>A0A1H9YBU3_9PSED</name>
<keyword evidence="4" id="KW-0997">Cell inner membrane</keyword>
<keyword evidence="7 8" id="KW-0472">Membrane</keyword>
<dbReference type="GO" id="GO:0005886">
    <property type="term" value="C:plasma membrane"/>
    <property type="evidence" value="ECO:0007669"/>
    <property type="project" value="UniProtKB-SubCell"/>
</dbReference>
<dbReference type="OrthoDB" id="9805682at2"/>
<organism evidence="10 11">
    <name type="scientific">Pseudomonas graminis</name>
    <dbReference type="NCBI Taxonomy" id="158627"/>
    <lineage>
        <taxon>Bacteria</taxon>
        <taxon>Pseudomonadati</taxon>
        <taxon>Pseudomonadota</taxon>
        <taxon>Gammaproteobacteria</taxon>
        <taxon>Pseudomonadales</taxon>
        <taxon>Pseudomonadaceae</taxon>
        <taxon>Pseudomonas</taxon>
    </lineage>
</organism>
<gene>
    <name evidence="10" type="ORF">SAMN05216197_101161</name>
</gene>
<dbReference type="PANTHER" id="PTHR30012:SF7">
    <property type="entry name" value="PROTEIN TRANSPORT PROTEIN HOFC HOMOLOG"/>
    <property type="match status" value="1"/>
</dbReference>
<dbReference type="RefSeq" id="WP_074883353.1">
    <property type="nucleotide sequence ID" value="NZ_FOHW01000001.1"/>
</dbReference>
<proteinExistence type="inferred from homology"/>
<dbReference type="PANTHER" id="PTHR30012">
    <property type="entry name" value="GENERAL SECRETION PATHWAY PROTEIN"/>
    <property type="match status" value="1"/>
</dbReference>
<feature type="domain" description="Type II secretion system protein GspF" evidence="9">
    <location>
        <begin position="275"/>
        <end position="396"/>
    </location>
</feature>
<evidence type="ECO:0000256" key="1">
    <source>
        <dbReference type="ARBA" id="ARBA00004429"/>
    </source>
</evidence>
<feature type="transmembrane region" description="Helical" evidence="8">
    <location>
        <begin position="371"/>
        <end position="395"/>
    </location>
</feature>
<dbReference type="GO" id="GO:0015628">
    <property type="term" value="P:protein secretion by the type II secretion system"/>
    <property type="evidence" value="ECO:0007669"/>
    <property type="project" value="InterPro"/>
</dbReference>
<keyword evidence="6 8" id="KW-1133">Transmembrane helix</keyword>
<dbReference type="NCBIfam" id="TIGR02120">
    <property type="entry name" value="GspF"/>
    <property type="match status" value="1"/>
</dbReference>
<keyword evidence="5 8" id="KW-0812">Transmembrane</keyword>
<dbReference type="InterPro" id="IPR003004">
    <property type="entry name" value="GspF/PilC"/>
</dbReference>
<keyword evidence="3" id="KW-1003">Cell membrane</keyword>
<evidence type="ECO:0000256" key="3">
    <source>
        <dbReference type="ARBA" id="ARBA00022475"/>
    </source>
</evidence>
<feature type="transmembrane region" description="Helical" evidence="8">
    <location>
        <begin position="170"/>
        <end position="193"/>
    </location>
</feature>
<feature type="domain" description="Type II secretion system protein GspF" evidence="9">
    <location>
        <begin position="67"/>
        <end position="194"/>
    </location>
</feature>
<protein>
    <submittedName>
        <fullName evidence="10">Type II secretion system protein F (GspF)</fullName>
    </submittedName>
</protein>
<dbReference type="PRINTS" id="PR00812">
    <property type="entry name" value="BCTERIALGSPF"/>
</dbReference>
<evidence type="ECO:0000259" key="9">
    <source>
        <dbReference type="Pfam" id="PF00482"/>
    </source>
</evidence>
<dbReference type="InterPro" id="IPR042094">
    <property type="entry name" value="T2SS_GspF_sf"/>
</dbReference>
<evidence type="ECO:0000256" key="6">
    <source>
        <dbReference type="ARBA" id="ARBA00022989"/>
    </source>
</evidence>
<dbReference type="EMBL" id="FOHW01000001">
    <property type="protein sequence ID" value="SES66347.1"/>
    <property type="molecule type" value="Genomic_DNA"/>
</dbReference>
<dbReference type="InterPro" id="IPR011850">
    <property type="entry name" value="T2SS_GspF"/>
</dbReference>
<evidence type="ECO:0000256" key="2">
    <source>
        <dbReference type="ARBA" id="ARBA00005745"/>
    </source>
</evidence>
<dbReference type="FunFam" id="1.20.81.30:FF:000001">
    <property type="entry name" value="Type II secretion system protein F"/>
    <property type="match status" value="2"/>
</dbReference>
<comment type="subcellular location">
    <subcellularLocation>
        <location evidence="1">Cell inner membrane</location>
        <topology evidence="1">Multi-pass membrane protein</topology>
    </subcellularLocation>
</comment>
<evidence type="ECO:0000256" key="8">
    <source>
        <dbReference type="SAM" id="Phobius"/>
    </source>
</evidence>
<evidence type="ECO:0000313" key="11">
    <source>
        <dbReference type="Proteomes" id="UP000182332"/>
    </source>
</evidence>
<dbReference type="InterPro" id="IPR018076">
    <property type="entry name" value="T2SS_GspF_dom"/>
</dbReference>
<evidence type="ECO:0000256" key="4">
    <source>
        <dbReference type="ARBA" id="ARBA00022519"/>
    </source>
</evidence>
<dbReference type="Proteomes" id="UP000182332">
    <property type="component" value="Unassembled WGS sequence"/>
</dbReference>
<reference evidence="10 11" key="1">
    <citation type="submission" date="2016-10" db="EMBL/GenBank/DDBJ databases">
        <authorList>
            <person name="de Groot N.N."/>
        </authorList>
    </citation>
    <scope>NUCLEOTIDE SEQUENCE [LARGE SCALE GENOMIC DNA]</scope>
    <source>
        <strain evidence="10 11">DSM 11363</strain>
    </source>
</reference>
<sequence length="404" mass="43992">MTPFKYRALDGQGAEQNGLLDAADRDVAIALLHKRGWMVLQVEPSSLGGLRQALGRGTLSGAALMSFTQQLATLLGAGQPLERSLTILLRQPGQSRNQIQTRALIERIREQVKAGKPLSVALEEEGRQFSPLYISMVRAGEAGGALENTLRQLSDYLERSQLLRGEVINALIYPAFLVVGVLGSLALLLAYVVPQFVPIFRDLGVPIPFITQAILWLGQFLSDYGLMLLAGSIALIWVIALRSRDPQRRLRRDRRLLRMRVIGPLLQRIEAARLSRTLGTLLSNGVALLQALVIARQVCSNRALQQQVEQASESVKGGGTLASAFGEQPLLPDLALQMIEVGEQAGELDTMLLKVADVFDVEAKRGIDRMLAALVPTLTVVMAVLVAVIMLAIMLPLMSLTSNI</sequence>
<dbReference type="Pfam" id="PF00482">
    <property type="entry name" value="T2SSF"/>
    <property type="match status" value="2"/>
</dbReference>
<evidence type="ECO:0000313" key="10">
    <source>
        <dbReference type="EMBL" id="SES66347.1"/>
    </source>
</evidence>
<feature type="transmembrane region" description="Helical" evidence="8">
    <location>
        <begin position="213"/>
        <end position="241"/>
    </location>
</feature>